<dbReference type="OrthoDB" id="6380398at2759"/>
<comment type="similarity">
    <text evidence="2">Belongs to the peptidase S1 family. CLIP subfamily.</text>
</comment>
<evidence type="ECO:0000313" key="5">
    <source>
        <dbReference type="Proteomes" id="UP000759131"/>
    </source>
</evidence>
<feature type="domain" description="Peptidase S1" evidence="3">
    <location>
        <begin position="116"/>
        <end position="351"/>
    </location>
</feature>
<dbReference type="EMBL" id="OC865871">
    <property type="protein sequence ID" value="CAD7632629.1"/>
    <property type="molecule type" value="Genomic_DNA"/>
</dbReference>
<protein>
    <recommendedName>
        <fullName evidence="3">Peptidase S1 domain-containing protein</fullName>
    </recommendedName>
</protein>
<gene>
    <name evidence="4" type="ORF">OSB1V03_LOCUS13031</name>
</gene>
<evidence type="ECO:0000256" key="1">
    <source>
        <dbReference type="ARBA" id="ARBA00023157"/>
    </source>
</evidence>
<dbReference type="GO" id="GO:0004252">
    <property type="term" value="F:serine-type endopeptidase activity"/>
    <property type="evidence" value="ECO:0007669"/>
    <property type="project" value="InterPro"/>
</dbReference>
<accession>A0A7R9L0P5</accession>
<dbReference type="AlphaFoldDB" id="A0A7R9L0P5"/>
<dbReference type="InterPro" id="IPR001254">
    <property type="entry name" value="Trypsin_dom"/>
</dbReference>
<dbReference type="PANTHER" id="PTHR24256">
    <property type="entry name" value="TRYPTASE-RELATED"/>
    <property type="match status" value="1"/>
</dbReference>
<dbReference type="EMBL" id="CAJPIZ010011296">
    <property type="protein sequence ID" value="CAG2113059.1"/>
    <property type="molecule type" value="Genomic_DNA"/>
</dbReference>
<dbReference type="Proteomes" id="UP000759131">
    <property type="component" value="Unassembled WGS sequence"/>
</dbReference>
<dbReference type="GO" id="GO:0006508">
    <property type="term" value="P:proteolysis"/>
    <property type="evidence" value="ECO:0007669"/>
    <property type="project" value="InterPro"/>
</dbReference>
<evidence type="ECO:0000256" key="2">
    <source>
        <dbReference type="ARBA" id="ARBA00024195"/>
    </source>
</evidence>
<dbReference type="InterPro" id="IPR051487">
    <property type="entry name" value="Ser/Thr_Proteases_Immune/Dev"/>
</dbReference>
<dbReference type="PROSITE" id="PS00135">
    <property type="entry name" value="TRYPSIN_SER"/>
    <property type="match status" value="1"/>
</dbReference>
<proteinExistence type="inferred from homology"/>
<dbReference type="Pfam" id="PF00089">
    <property type="entry name" value="Trypsin"/>
    <property type="match status" value="1"/>
</dbReference>
<dbReference type="PROSITE" id="PS50240">
    <property type="entry name" value="TRYPSIN_DOM"/>
    <property type="match status" value="1"/>
</dbReference>
<dbReference type="InterPro" id="IPR033116">
    <property type="entry name" value="TRYPSIN_SER"/>
</dbReference>
<sequence length="419" mass="45590">MCTQGAQYVFSFLPLVCGTNELEIKTTHSRPVGEVADDVDARHERHRESNSHIKLMVCAYEIQLIANHTDNDGAGSDGFIQHYPNVTDSDCGVGRESMLMDNQCFKYHKTHASSPIMNGRNATAGEMPFTALIVSFSTNITTNITCNSTDYICPHTTKAFVGLKGLNDFPNPNNPNAPRIPGYDVVDIHIFPLFKPGLFYHDIALIRVQPDIAFTDRLAVNTVCLPKPGVENSDSEYALISGWGVTDTNGSIDEIMFGRPMAWVKILAPNAAICKGDSGGPLVQYVSGDSGGPLVQYVSGRAVLIGVAKGIVSMDNSTDAQQLICAKADQKVFMGAQYVFSFLPLVCGTNELVIKTTHSRPVGEVAEDVDARHERHRESNSHIKLMVCAYEIQLIANHTHNDGAGSDGCNHNETNCESN</sequence>
<dbReference type="Gene3D" id="2.40.10.10">
    <property type="entry name" value="Trypsin-like serine proteases"/>
    <property type="match status" value="1"/>
</dbReference>
<dbReference type="InterPro" id="IPR009003">
    <property type="entry name" value="Peptidase_S1_PA"/>
</dbReference>
<reference evidence="4" key="1">
    <citation type="submission" date="2020-11" db="EMBL/GenBank/DDBJ databases">
        <authorList>
            <person name="Tran Van P."/>
        </authorList>
    </citation>
    <scope>NUCLEOTIDE SEQUENCE</scope>
</reference>
<evidence type="ECO:0000313" key="4">
    <source>
        <dbReference type="EMBL" id="CAD7632629.1"/>
    </source>
</evidence>
<evidence type="ECO:0000259" key="3">
    <source>
        <dbReference type="PROSITE" id="PS50240"/>
    </source>
</evidence>
<dbReference type="SUPFAM" id="SSF50494">
    <property type="entry name" value="Trypsin-like serine proteases"/>
    <property type="match status" value="1"/>
</dbReference>
<keyword evidence="5" id="KW-1185">Reference proteome</keyword>
<keyword evidence="1" id="KW-1015">Disulfide bond</keyword>
<organism evidence="4">
    <name type="scientific">Medioppia subpectinata</name>
    <dbReference type="NCBI Taxonomy" id="1979941"/>
    <lineage>
        <taxon>Eukaryota</taxon>
        <taxon>Metazoa</taxon>
        <taxon>Ecdysozoa</taxon>
        <taxon>Arthropoda</taxon>
        <taxon>Chelicerata</taxon>
        <taxon>Arachnida</taxon>
        <taxon>Acari</taxon>
        <taxon>Acariformes</taxon>
        <taxon>Sarcoptiformes</taxon>
        <taxon>Oribatida</taxon>
        <taxon>Brachypylina</taxon>
        <taxon>Oppioidea</taxon>
        <taxon>Oppiidae</taxon>
        <taxon>Medioppia</taxon>
    </lineage>
</organism>
<dbReference type="SMART" id="SM00020">
    <property type="entry name" value="Tryp_SPc"/>
    <property type="match status" value="1"/>
</dbReference>
<dbReference type="InterPro" id="IPR043504">
    <property type="entry name" value="Peptidase_S1_PA_chymotrypsin"/>
</dbReference>
<name>A0A7R9L0P5_9ACAR</name>